<evidence type="ECO:0000256" key="2">
    <source>
        <dbReference type="SAM" id="MobiDB-lite"/>
    </source>
</evidence>
<name>A0ABW0I139_9BACL</name>
<evidence type="ECO:0000256" key="1">
    <source>
        <dbReference type="ARBA" id="ARBA00006068"/>
    </source>
</evidence>
<gene>
    <name evidence="5" type="ORF">ACFPOF_19800</name>
</gene>
<proteinExistence type="inferred from homology"/>
<accession>A0ABW0I139</accession>
<dbReference type="Gene3D" id="3.40.630.190">
    <property type="entry name" value="LCP protein"/>
    <property type="match status" value="1"/>
</dbReference>
<feature type="region of interest" description="Disordered" evidence="2">
    <location>
        <begin position="51"/>
        <end position="108"/>
    </location>
</feature>
<dbReference type="InterPro" id="IPR050922">
    <property type="entry name" value="LytR/CpsA/Psr_CW_biosynth"/>
</dbReference>
<evidence type="ECO:0000259" key="4">
    <source>
        <dbReference type="Pfam" id="PF03816"/>
    </source>
</evidence>
<feature type="transmembrane region" description="Helical" evidence="3">
    <location>
        <begin position="9"/>
        <end position="30"/>
    </location>
</feature>
<dbReference type="PROSITE" id="PS51257">
    <property type="entry name" value="PROKAR_LIPOPROTEIN"/>
    <property type="match status" value="1"/>
</dbReference>
<comment type="similarity">
    <text evidence="1">Belongs to the LytR/CpsA/Psr (LCP) family.</text>
</comment>
<dbReference type="Proteomes" id="UP001596113">
    <property type="component" value="Unassembled WGS sequence"/>
</dbReference>
<feature type="domain" description="Cell envelope-related transcriptional attenuator" evidence="4">
    <location>
        <begin position="138"/>
        <end position="280"/>
    </location>
</feature>
<feature type="compositionally biased region" description="Low complexity" evidence="2">
    <location>
        <begin position="79"/>
        <end position="100"/>
    </location>
</feature>
<keyword evidence="3" id="KW-0812">Transmembrane</keyword>
<comment type="caution">
    <text evidence="5">The sequence shown here is derived from an EMBL/GenBank/DDBJ whole genome shotgun (WGS) entry which is preliminary data.</text>
</comment>
<keyword evidence="6" id="KW-1185">Reference proteome</keyword>
<reference evidence="6" key="1">
    <citation type="journal article" date="2019" name="Int. J. Syst. Evol. Microbiol.">
        <title>The Global Catalogue of Microorganisms (GCM) 10K type strain sequencing project: providing services to taxonomists for standard genome sequencing and annotation.</title>
        <authorList>
            <consortium name="The Broad Institute Genomics Platform"/>
            <consortium name="The Broad Institute Genome Sequencing Center for Infectious Disease"/>
            <person name="Wu L."/>
            <person name="Ma J."/>
        </authorList>
    </citation>
    <scope>NUCLEOTIDE SEQUENCE [LARGE SCALE GENOMIC DNA]</scope>
    <source>
        <strain evidence="6">CGMCC 1.18575</strain>
    </source>
</reference>
<keyword evidence="3" id="KW-0472">Membrane</keyword>
<evidence type="ECO:0000313" key="6">
    <source>
        <dbReference type="Proteomes" id="UP001596113"/>
    </source>
</evidence>
<protein>
    <submittedName>
        <fullName evidence="5">LCP family protein</fullName>
    </submittedName>
</protein>
<feature type="compositionally biased region" description="Polar residues" evidence="2">
    <location>
        <begin position="69"/>
        <end position="78"/>
    </location>
</feature>
<dbReference type="EMBL" id="JBHSMI010000028">
    <property type="protein sequence ID" value="MFC5404992.1"/>
    <property type="molecule type" value="Genomic_DNA"/>
</dbReference>
<dbReference type="RefSeq" id="WP_378135781.1">
    <property type="nucleotide sequence ID" value="NZ_JBHSMI010000028.1"/>
</dbReference>
<dbReference type="PANTHER" id="PTHR33392">
    <property type="entry name" value="POLYISOPRENYL-TEICHOIC ACID--PEPTIDOGLYCAN TEICHOIC ACID TRANSFERASE TAGU"/>
    <property type="match status" value="1"/>
</dbReference>
<keyword evidence="3" id="KW-1133">Transmembrane helix</keyword>
<organism evidence="5 6">
    <name type="scientific">Cohnella soli</name>
    <dbReference type="NCBI Taxonomy" id="425005"/>
    <lineage>
        <taxon>Bacteria</taxon>
        <taxon>Bacillati</taxon>
        <taxon>Bacillota</taxon>
        <taxon>Bacilli</taxon>
        <taxon>Bacillales</taxon>
        <taxon>Paenibacillaceae</taxon>
        <taxon>Cohnella</taxon>
    </lineage>
</organism>
<dbReference type="PANTHER" id="PTHR33392:SF6">
    <property type="entry name" value="POLYISOPRENYL-TEICHOIC ACID--PEPTIDOGLYCAN TEICHOIC ACID TRANSFERASE TAGU"/>
    <property type="match status" value="1"/>
</dbReference>
<dbReference type="InterPro" id="IPR004474">
    <property type="entry name" value="LytR_CpsA_psr"/>
</dbReference>
<dbReference type="Pfam" id="PF03816">
    <property type="entry name" value="LytR_cpsA_psr"/>
    <property type="match status" value="1"/>
</dbReference>
<sequence length="361" mass="39724">MTKKRVIKIALYTVSSLVAIGLLTGCYVWYSMDKTMKAMYEPLPSSQWVEPTFEKEPDLSETGGGEVATQDTNDANEQSKPPKAGAVVPVSSVAPDASSKTSLSEKEVQRIRNPNLGDEDPFTLLLLGVDEREGDRGRSDSMILLTVQPKTGSALALSIPRDTRTVMPNSGKYDKINHAYAFGGTSLSVQAVEQLFGVPVSYYMKTNMEGFVNMIDILGGVDVNSDRAFEFGGEYFEPGPQHLNGTRALAFSRMRKEDPHGDFGRTSRQRQVLSDAIDRVVSVGSVTKLPKLLSQLSQYVRTNLTSGDMVDLALNYRPTVKNVKTLNLQGQGKMIGGIYYYTVTPEARQAIQKEMLEHLGY</sequence>
<dbReference type="NCBIfam" id="TIGR00350">
    <property type="entry name" value="lytR_cpsA_psr"/>
    <property type="match status" value="1"/>
</dbReference>
<evidence type="ECO:0000313" key="5">
    <source>
        <dbReference type="EMBL" id="MFC5404992.1"/>
    </source>
</evidence>
<evidence type="ECO:0000256" key="3">
    <source>
        <dbReference type="SAM" id="Phobius"/>
    </source>
</evidence>